<accession>A0ABS8XVG5</accession>
<sequence length="467" mass="48694">MSVSSPSHSTQTASTASGNGYLLQSESALAEAVTYAIERSAALGASDAIAMASEQGGMTVTVAGGKVETAVREGNQSLRITVYAEGRTGVASTESLSRNAIARAVEQAAAMARQLEADPDAGLADRASLAWTTPTVPLFAPSDLSAQDLAEAAMGIEAAALSTANRDELRVSEAGAASQDMRFALATSQGFCRTGSGSMQQRWCQTIAQRGDEMRQGSWSSIDRRTDGLRPGADVGRIAAKKSLDVLGAEGLTTRRVPVLVDAPVAASLVREMCSQLSGAAQFRRLTFLPDAVGQQLTASHLTLEEDPFEPFGLASSTFDSEGVPGIRRAVVRSGVVEGLFLDTRMARKLSRTSTGNAGGMRNLTLTSATTQAGDDLPAMLRKLGTGLWLTRFMGGGSNPATGVYSQAAAGFWVENGQVVRPVHGFTVAGNLQDMLKAIVAVGADVHREGAIRVGSILFPDLQIAGR</sequence>
<dbReference type="InterPro" id="IPR045570">
    <property type="entry name" value="Metalloprtase-TldD/E_cen_dom"/>
</dbReference>
<dbReference type="Pfam" id="PF19289">
    <property type="entry name" value="PmbA_TldD_3rd"/>
    <property type="match status" value="1"/>
</dbReference>
<feature type="domain" description="Metalloprotease TldD/E N-terminal" evidence="2">
    <location>
        <begin position="58"/>
        <end position="112"/>
    </location>
</feature>
<evidence type="ECO:0000259" key="4">
    <source>
        <dbReference type="Pfam" id="PF19290"/>
    </source>
</evidence>
<dbReference type="Pfam" id="PF01523">
    <property type="entry name" value="PmbA_TldD_1st"/>
    <property type="match status" value="1"/>
</dbReference>
<dbReference type="EMBL" id="JAJTWU010000008">
    <property type="protein sequence ID" value="MCE4556652.1"/>
    <property type="molecule type" value="Genomic_DNA"/>
</dbReference>
<feature type="domain" description="Metalloprotease TldD/E C-terminal" evidence="3">
    <location>
        <begin position="254"/>
        <end position="466"/>
    </location>
</feature>
<evidence type="ECO:0000259" key="2">
    <source>
        <dbReference type="Pfam" id="PF01523"/>
    </source>
</evidence>
<evidence type="ECO:0000313" key="5">
    <source>
        <dbReference type="EMBL" id="MCE4556652.1"/>
    </source>
</evidence>
<dbReference type="InterPro" id="IPR035068">
    <property type="entry name" value="TldD/PmbA_N"/>
</dbReference>
<dbReference type="PANTHER" id="PTHR43421:SF1">
    <property type="entry name" value="METALLOPROTEASE PMBA"/>
    <property type="match status" value="1"/>
</dbReference>
<dbReference type="InterPro" id="IPR045569">
    <property type="entry name" value="Metalloprtase-TldD/E_C"/>
</dbReference>
<organism evidence="5 6">
    <name type="scientific">Pelomonas cellulosilytica</name>
    <dbReference type="NCBI Taxonomy" id="2906762"/>
    <lineage>
        <taxon>Bacteria</taxon>
        <taxon>Pseudomonadati</taxon>
        <taxon>Pseudomonadota</taxon>
        <taxon>Betaproteobacteria</taxon>
        <taxon>Burkholderiales</taxon>
        <taxon>Sphaerotilaceae</taxon>
        <taxon>Roseateles</taxon>
    </lineage>
</organism>
<dbReference type="RefSeq" id="WP_233373699.1">
    <property type="nucleotide sequence ID" value="NZ_JAJTWU010000008.1"/>
</dbReference>
<dbReference type="SUPFAM" id="SSF111283">
    <property type="entry name" value="Putative modulator of DNA gyrase, PmbA/TldD"/>
    <property type="match status" value="1"/>
</dbReference>
<reference evidence="5 6" key="1">
    <citation type="submission" date="2021-12" db="EMBL/GenBank/DDBJ databases">
        <title>Genome seq of P8.</title>
        <authorList>
            <person name="Seo T."/>
        </authorList>
    </citation>
    <scope>NUCLEOTIDE SEQUENCE [LARGE SCALE GENOMIC DNA]</scope>
    <source>
        <strain evidence="5 6">P8</strain>
    </source>
</reference>
<dbReference type="InterPro" id="IPR002510">
    <property type="entry name" value="Metalloprtase-TldD/E_N"/>
</dbReference>
<keyword evidence="6" id="KW-1185">Reference proteome</keyword>
<dbReference type="Pfam" id="PF19290">
    <property type="entry name" value="PmbA_TldD_2nd"/>
    <property type="match status" value="1"/>
</dbReference>
<comment type="similarity">
    <text evidence="1">Belongs to the peptidase U62 family.</text>
</comment>
<dbReference type="Proteomes" id="UP001200741">
    <property type="component" value="Unassembled WGS sequence"/>
</dbReference>
<dbReference type="PANTHER" id="PTHR43421">
    <property type="entry name" value="METALLOPROTEASE PMBA"/>
    <property type="match status" value="1"/>
</dbReference>
<dbReference type="InterPro" id="IPR036059">
    <property type="entry name" value="TldD/PmbA_sf"/>
</dbReference>
<protein>
    <submittedName>
        <fullName evidence="5">Metallopeptidase TldD-related protein</fullName>
    </submittedName>
</protein>
<evidence type="ECO:0000313" key="6">
    <source>
        <dbReference type="Proteomes" id="UP001200741"/>
    </source>
</evidence>
<dbReference type="Gene3D" id="3.30.2290.10">
    <property type="entry name" value="PmbA/TldD superfamily"/>
    <property type="match status" value="1"/>
</dbReference>
<name>A0ABS8XVG5_9BURK</name>
<comment type="caution">
    <text evidence="5">The sequence shown here is derived from an EMBL/GenBank/DDBJ whole genome shotgun (WGS) entry which is preliminary data.</text>
</comment>
<dbReference type="InterPro" id="IPR047657">
    <property type="entry name" value="PmbA"/>
</dbReference>
<feature type="domain" description="Metalloprotease TldD/E central" evidence="4">
    <location>
        <begin position="141"/>
        <end position="244"/>
    </location>
</feature>
<proteinExistence type="inferred from homology"/>
<gene>
    <name evidence="5" type="ORF">LXT13_19825</name>
</gene>
<evidence type="ECO:0000259" key="3">
    <source>
        <dbReference type="Pfam" id="PF19289"/>
    </source>
</evidence>
<evidence type="ECO:0000256" key="1">
    <source>
        <dbReference type="ARBA" id="ARBA00005836"/>
    </source>
</evidence>